<feature type="region of interest" description="Disordered" evidence="1">
    <location>
        <begin position="322"/>
        <end position="354"/>
    </location>
</feature>
<reference evidence="2" key="1">
    <citation type="submission" date="2023-03" db="EMBL/GenBank/DDBJ databases">
        <title>Electrophorus voltai genome.</title>
        <authorList>
            <person name="Bian C."/>
        </authorList>
    </citation>
    <scope>NUCLEOTIDE SEQUENCE</scope>
    <source>
        <strain evidence="2">CB-2022</strain>
        <tissue evidence="2">Muscle</tissue>
    </source>
</reference>
<accession>A0AAD9DP45</accession>
<sequence length="675" mass="72614">MRRYGPISASVPSGALRKTALTRRLAHPRLREEQCNVTLCQARTIRGDTPRVTCLRVGGSQLITWTVLQPRHPATEPVARPRQPCLAPRLVHGTSQGSWAPFFSDMKVGHNGETAMSAMLVLVVLVPMLVDLCFDRPGAGSALLSNRSVTIGERCAVLYIQHQPLRSPLLLLVLAILVPAAGKPEPGGIVRSGTFQRCEAEPEHRPLTSLFSQQIGLTLYEDVLAGQVFPESLAVIQKGTSYCDPLQGNVMMGWQEMIPRVTFAWAECQIFLRQQSTGSGPDSNSKSGPDGEKQSLTSPVPAVLAAAWGVVCGGPEACARPQTNGRKLTRSASSTDDSSESLQGMDGSSTQAPSAVEPLKSLAVRGSLSELLCLYRGSLSPPLCLYRGSLSPPLCLYRGSLSPPLCLYRGSLSAPLCLYRGSLSELLCLYRGSLSPPLCLYRGSLSPPLCLYRGSLSAPLCLYRGSLSELLCLYRGSLSPPLCLYRGSLSPPLCRGSVSPLLPACTFLHQSFMCRQLVTMLREVVAQRGRAAEVVAQRGRAAEVVAQRGRAAEVVAQRGRAAEVVAQKGRAAEVVARSVRGPERSHCRGRGPERSHCRGHAAEVLGQRGHGTEGRAAEVVGQRGHGAERSHCRGCGSERSQRREVAAQARHTGLADVVLYFMSTLQSLQDNRNHG</sequence>
<dbReference type="EMBL" id="JAROKS010000021">
    <property type="protein sequence ID" value="KAK1789975.1"/>
    <property type="molecule type" value="Genomic_DNA"/>
</dbReference>
<feature type="region of interest" description="Disordered" evidence="1">
    <location>
        <begin position="275"/>
        <end position="296"/>
    </location>
</feature>
<comment type="caution">
    <text evidence="2">The sequence shown here is derived from an EMBL/GenBank/DDBJ whole genome shotgun (WGS) entry which is preliminary data.</text>
</comment>
<organism evidence="2 3">
    <name type="scientific">Electrophorus voltai</name>
    <dbReference type="NCBI Taxonomy" id="2609070"/>
    <lineage>
        <taxon>Eukaryota</taxon>
        <taxon>Metazoa</taxon>
        <taxon>Chordata</taxon>
        <taxon>Craniata</taxon>
        <taxon>Vertebrata</taxon>
        <taxon>Euteleostomi</taxon>
        <taxon>Actinopterygii</taxon>
        <taxon>Neopterygii</taxon>
        <taxon>Teleostei</taxon>
        <taxon>Ostariophysi</taxon>
        <taxon>Gymnotiformes</taxon>
        <taxon>Gymnotoidei</taxon>
        <taxon>Gymnotidae</taxon>
        <taxon>Electrophorus</taxon>
    </lineage>
</organism>
<protein>
    <submittedName>
        <fullName evidence="2">Uncharacterized protein</fullName>
    </submittedName>
</protein>
<evidence type="ECO:0000256" key="1">
    <source>
        <dbReference type="SAM" id="MobiDB-lite"/>
    </source>
</evidence>
<dbReference type="Proteomes" id="UP001239994">
    <property type="component" value="Unassembled WGS sequence"/>
</dbReference>
<evidence type="ECO:0000313" key="3">
    <source>
        <dbReference type="Proteomes" id="UP001239994"/>
    </source>
</evidence>
<feature type="region of interest" description="Disordered" evidence="1">
    <location>
        <begin position="619"/>
        <end position="639"/>
    </location>
</feature>
<dbReference type="AlphaFoldDB" id="A0AAD9DP45"/>
<evidence type="ECO:0000313" key="2">
    <source>
        <dbReference type="EMBL" id="KAK1789975.1"/>
    </source>
</evidence>
<proteinExistence type="predicted"/>
<gene>
    <name evidence="2" type="ORF">P4O66_002292</name>
</gene>
<keyword evidence="3" id="KW-1185">Reference proteome</keyword>
<name>A0AAD9DP45_9TELE</name>
<feature type="compositionally biased region" description="Polar residues" evidence="1">
    <location>
        <begin position="275"/>
        <end position="287"/>
    </location>
</feature>